<dbReference type="Proteomes" id="UP000654913">
    <property type="component" value="Chromosome 5"/>
</dbReference>
<gene>
    <name evidence="2" type="ORF">APUU_51325A</name>
</gene>
<feature type="compositionally biased region" description="Acidic residues" evidence="1">
    <location>
        <begin position="280"/>
        <end position="289"/>
    </location>
</feature>
<feature type="compositionally biased region" description="Basic and acidic residues" evidence="1">
    <location>
        <begin position="115"/>
        <end position="138"/>
    </location>
</feature>
<feature type="compositionally biased region" description="Low complexity" evidence="1">
    <location>
        <begin position="139"/>
        <end position="156"/>
    </location>
</feature>
<keyword evidence="3" id="KW-1185">Reference proteome</keyword>
<dbReference type="OrthoDB" id="5303703at2759"/>
<evidence type="ECO:0000313" key="3">
    <source>
        <dbReference type="Proteomes" id="UP000654913"/>
    </source>
</evidence>
<organism evidence="2 3">
    <name type="scientific">Aspergillus puulaauensis</name>
    <dbReference type="NCBI Taxonomy" id="1220207"/>
    <lineage>
        <taxon>Eukaryota</taxon>
        <taxon>Fungi</taxon>
        <taxon>Dikarya</taxon>
        <taxon>Ascomycota</taxon>
        <taxon>Pezizomycotina</taxon>
        <taxon>Eurotiomycetes</taxon>
        <taxon>Eurotiomycetidae</taxon>
        <taxon>Eurotiales</taxon>
        <taxon>Aspergillaceae</taxon>
        <taxon>Aspergillus</taxon>
    </lineage>
</organism>
<evidence type="ECO:0000256" key="1">
    <source>
        <dbReference type="SAM" id="MobiDB-lite"/>
    </source>
</evidence>
<dbReference type="RefSeq" id="XP_041558808.1">
    <property type="nucleotide sequence ID" value="XM_041706421.1"/>
</dbReference>
<feature type="compositionally biased region" description="Basic and acidic residues" evidence="1">
    <location>
        <begin position="67"/>
        <end position="81"/>
    </location>
</feature>
<proteinExistence type="predicted"/>
<feature type="compositionally biased region" description="Acidic residues" evidence="1">
    <location>
        <begin position="157"/>
        <end position="169"/>
    </location>
</feature>
<feature type="compositionally biased region" description="Pro residues" evidence="1">
    <location>
        <begin position="27"/>
        <end position="41"/>
    </location>
</feature>
<dbReference type="EMBL" id="AP024447">
    <property type="protein sequence ID" value="BCS26614.1"/>
    <property type="molecule type" value="Genomic_DNA"/>
</dbReference>
<protein>
    <submittedName>
        <fullName evidence="2">Uncharacterized protein</fullName>
    </submittedName>
</protein>
<dbReference type="GeneID" id="64976619"/>
<dbReference type="AlphaFoldDB" id="A0A7R7XSF3"/>
<sequence>MFYATLPLTPPPSPAKQSPSSFSRSPPQEPLRPDSPPPSPIPMSRAERFERIKELFLDRSDKTIKEITKSEHYLLRSRRMEPSVSTWRDSDDSEDYDPMNEGRSKGKRQVAVDGENERAPKRAKPECVEEPAFDKPESTESVSEESSVSSTFLDSLPELEEDLGLDDAIELGAMDVDVLEEQSEQGKAMVTASSEESGLPVANKLKDSENQTDSSSKSAERQSKDNTTPIPIDSDGDDEENPEVGLEIQGESNNQNGEKQTVADNLPIPDASREEKPQLGEEELEDAPEYPDKPESNLGEKTRDHVPPDSNKPRGQDGGELDEKLNIGSNSQDERNKDDEWQGKEDSPSFDCSGGKEVESQVDVPTLQTPNDVNGEAVASQSRTDNPEPMATGDEEVKEKEGIEAETKPDETAWPSPKAESDATNVDMQEPQSIDGTNGDNKNTAAESQTETETDHGIPKGQEPSDVDMVDSQPGANPDEETSSEPQCKDAETTQSAESSEPCSWCDDFAYGLVGFEKHRPGPMCARCVQQRSCIVRCTGHRTEPLDEFKPESFDFRAAYDSLNPGTGKRVMKNPWCSLCPSPAFFRCATRPATSGHLKSTEPESVMGCGLMLCETCSILVQACNDLTWVVSFNRSEDSADGSRADVDYLLPGSELCK</sequence>
<feature type="compositionally biased region" description="Basic and acidic residues" evidence="1">
    <location>
        <begin position="332"/>
        <end position="347"/>
    </location>
</feature>
<evidence type="ECO:0000313" key="2">
    <source>
        <dbReference type="EMBL" id="BCS26614.1"/>
    </source>
</evidence>
<feature type="compositionally biased region" description="Low complexity" evidence="1">
    <location>
        <begin position="15"/>
        <end position="26"/>
    </location>
</feature>
<feature type="region of interest" description="Disordered" evidence="1">
    <location>
        <begin position="67"/>
        <end position="502"/>
    </location>
</feature>
<name>A0A7R7XSF3_9EURO</name>
<feature type="compositionally biased region" description="Polar residues" evidence="1">
    <location>
        <begin position="250"/>
        <end position="263"/>
    </location>
</feature>
<feature type="compositionally biased region" description="Basic and acidic residues" evidence="1">
    <location>
        <begin position="290"/>
        <end position="325"/>
    </location>
</feature>
<reference evidence="2" key="2">
    <citation type="submission" date="2021-02" db="EMBL/GenBank/DDBJ databases">
        <title>Aspergillus puulaauensis MK2 genome sequence.</title>
        <authorList>
            <person name="Futagami T."/>
            <person name="Mori K."/>
            <person name="Kadooka C."/>
            <person name="Tanaka T."/>
        </authorList>
    </citation>
    <scope>NUCLEOTIDE SEQUENCE</scope>
    <source>
        <strain evidence="2">MK2</strain>
    </source>
</reference>
<reference evidence="2" key="1">
    <citation type="submission" date="2021-01" db="EMBL/GenBank/DDBJ databases">
        <authorList>
            <consortium name="Aspergillus puulaauensis MK2 genome sequencing consortium"/>
            <person name="Kazuki M."/>
            <person name="Futagami T."/>
        </authorList>
    </citation>
    <scope>NUCLEOTIDE SEQUENCE</scope>
    <source>
        <strain evidence="2">MK2</strain>
    </source>
</reference>
<feature type="region of interest" description="Disordered" evidence="1">
    <location>
        <begin position="1"/>
        <end position="46"/>
    </location>
</feature>
<feature type="compositionally biased region" description="Basic and acidic residues" evidence="1">
    <location>
        <begin position="395"/>
        <end position="411"/>
    </location>
</feature>
<dbReference type="KEGG" id="apuu:APUU_51325A"/>
<feature type="compositionally biased region" description="Polar residues" evidence="1">
    <location>
        <begin position="493"/>
        <end position="502"/>
    </location>
</feature>
<accession>A0A7R7XSF3</accession>
<feature type="compositionally biased region" description="Polar residues" evidence="1">
    <location>
        <begin position="422"/>
        <end position="451"/>
    </location>
</feature>